<proteinExistence type="predicted"/>
<protein>
    <submittedName>
        <fullName evidence="1">Uncharacterized protein</fullName>
    </submittedName>
</protein>
<dbReference type="AlphaFoldDB" id="W9BZ90"/>
<evidence type="ECO:0000313" key="2">
    <source>
        <dbReference type="Proteomes" id="UP000019487"/>
    </source>
</evidence>
<evidence type="ECO:0000313" key="1">
    <source>
        <dbReference type="EMBL" id="ESZ89877.1"/>
    </source>
</evidence>
<organism evidence="1 2">
    <name type="scientific">Sclerotinia borealis (strain F-4128)</name>
    <dbReference type="NCBI Taxonomy" id="1432307"/>
    <lineage>
        <taxon>Eukaryota</taxon>
        <taxon>Fungi</taxon>
        <taxon>Dikarya</taxon>
        <taxon>Ascomycota</taxon>
        <taxon>Pezizomycotina</taxon>
        <taxon>Leotiomycetes</taxon>
        <taxon>Helotiales</taxon>
        <taxon>Sclerotiniaceae</taxon>
        <taxon>Sclerotinia</taxon>
    </lineage>
</organism>
<reference evidence="1 2" key="1">
    <citation type="journal article" date="2014" name="Genome Announc.">
        <title>Draft genome sequence of Sclerotinia borealis, a psychrophilic plant pathogenic fungus.</title>
        <authorList>
            <person name="Mardanov A.V."/>
            <person name="Beletsky A.V."/>
            <person name="Kadnikov V.V."/>
            <person name="Ignatov A.N."/>
            <person name="Ravin N.V."/>
        </authorList>
    </citation>
    <scope>NUCLEOTIDE SEQUENCE [LARGE SCALE GENOMIC DNA]</scope>
    <source>
        <strain evidence="2">F-4157</strain>
    </source>
</reference>
<dbReference type="EMBL" id="AYSA01000744">
    <property type="protein sequence ID" value="ESZ89877.1"/>
    <property type="molecule type" value="Genomic_DNA"/>
</dbReference>
<accession>W9BZ90</accession>
<dbReference type="Proteomes" id="UP000019487">
    <property type="component" value="Unassembled WGS sequence"/>
</dbReference>
<name>W9BZ90_SCLBF</name>
<dbReference type="HOGENOM" id="CLU_2591164_0_0_1"/>
<gene>
    <name evidence="1" type="ORF">SBOR_9736</name>
</gene>
<comment type="caution">
    <text evidence="1">The sequence shown here is derived from an EMBL/GenBank/DDBJ whole genome shotgun (WGS) entry which is preliminary data.</text>
</comment>
<keyword evidence="2" id="KW-1185">Reference proteome</keyword>
<sequence>MDLTLLFPITRPSGTRCAAAAAATADLTSTANTVALAEQVEERLAPGGTQDCSRVSAIWQAATPEERVEMGRASIAEVTE</sequence>